<proteinExistence type="predicted"/>
<evidence type="ECO:0008006" key="4">
    <source>
        <dbReference type="Google" id="ProtNLM"/>
    </source>
</evidence>
<sequence length="185" mass="19528">MKKKYSLIFLFCAAISTVSLFPSCRKVPGHDVTPSGSGSGTGTGTGTGTNTITFQFSGKTYTWSSPTYFVGLNSVPVMMSPKYSTEISFFDSGLTGSIILGYEDTVPGTYPIDSFFLTMTGVNLQQTGATKSFKATITSENIHVTNVVGNYAAGTVKGTFDGYVTDTNSAKSDSVRVTGSFNVAQ</sequence>
<gene>
    <name evidence="2" type="ORF">BDD43_3478</name>
</gene>
<dbReference type="RefSeq" id="WP_121198788.1">
    <property type="nucleotide sequence ID" value="NZ_RBKU01000001.1"/>
</dbReference>
<evidence type="ECO:0000313" key="2">
    <source>
        <dbReference type="EMBL" id="RKR83274.1"/>
    </source>
</evidence>
<dbReference type="Proteomes" id="UP000268007">
    <property type="component" value="Unassembled WGS sequence"/>
</dbReference>
<accession>A0A495J4K9</accession>
<organism evidence="2 3">
    <name type="scientific">Mucilaginibacter gracilis</name>
    <dbReference type="NCBI Taxonomy" id="423350"/>
    <lineage>
        <taxon>Bacteria</taxon>
        <taxon>Pseudomonadati</taxon>
        <taxon>Bacteroidota</taxon>
        <taxon>Sphingobacteriia</taxon>
        <taxon>Sphingobacteriales</taxon>
        <taxon>Sphingobacteriaceae</taxon>
        <taxon>Mucilaginibacter</taxon>
    </lineage>
</organism>
<evidence type="ECO:0000256" key="1">
    <source>
        <dbReference type="SAM" id="SignalP"/>
    </source>
</evidence>
<feature type="signal peptide" evidence="1">
    <location>
        <begin position="1"/>
        <end position="21"/>
    </location>
</feature>
<feature type="chain" id="PRO_5019834632" description="YceI-like domain-containing protein" evidence="1">
    <location>
        <begin position="22"/>
        <end position="185"/>
    </location>
</feature>
<dbReference type="AlphaFoldDB" id="A0A495J4K9"/>
<protein>
    <recommendedName>
        <fullName evidence="4">YceI-like domain-containing protein</fullName>
    </recommendedName>
</protein>
<dbReference type="OrthoDB" id="801812at2"/>
<keyword evidence="3" id="KW-1185">Reference proteome</keyword>
<comment type="caution">
    <text evidence="2">The sequence shown here is derived from an EMBL/GenBank/DDBJ whole genome shotgun (WGS) entry which is preliminary data.</text>
</comment>
<name>A0A495J4K9_9SPHI</name>
<dbReference type="EMBL" id="RBKU01000001">
    <property type="protein sequence ID" value="RKR83274.1"/>
    <property type="molecule type" value="Genomic_DNA"/>
</dbReference>
<keyword evidence="1" id="KW-0732">Signal</keyword>
<evidence type="ECO:0000313" key="3">
    <source>
        <dbReference type="Proteomes" id="UP000268007"/>
    </source>
</evidence>
<reference evidence="2 3" key="1">
    <citation type="submission" date="2018-10" db="EMBL/GenBank/DDBJ databases">
        <title>Genomic Encyclopedia of Archaeal and Bacterial Type Strains, Phase II (KMG-II): from individual species to whole genera.</title>
        <authorList>
            <person name="Goeker M."/>
        </authorList>
    </citation>
    <scope>NUCLEOTIDE SEQUENCE [LARGE SCALE GENOMIC DNA]</scope>
    <source>
        <strain evidence="2 3">DSM 18602</strain>
    </source>
</reference>